<feature type="compositionally biased region" description="Basic residues" evidence="1">
    <location>
        <begin position="392"/>
        <end position="411"/>
    </location>
</feature>
<evidence type="ECO:0000256" key="1">
    <source>
        <dbReference type="SAM" id="MobiDB-lite"/>
    </source>
</evidence>
<feature type="region of interest" description="Disordered" evidence="1">
    <location>
        <begin position="355"/>
        <end position="481"/>
    </location>
</feature>
<proteinExistence type="predicted"/>
<dbReference type="PANTHER" id="PTHR23106">
    <property type="entry name" value="ANGIOGENIC FACTOR WITH G PATCH AND FHA DOMAINS 1"/>
    <property type="match status" value="1"/>
</dbReference>
<protein>
    <submittedName>
        <fullName evidence="4">Angiogenic factor with G patch and FHA domains 1</fullName>
    </submittedName>
</protein>
<feature type="region of interest" description="Disordered" evidence="1">
    <location>
        <begin position="758"/>
        <end position="832"/>
    </location>
</feature>
<feature type="region of interest" description="Disordered" evidence="1">
    <location>
        <begin position="275"/>
        <end position="301"/>
    </location>
</feature>
<feature type="domain" description="G-patch" evidence="3">
    <location>
        <begin position="1572"/>
        <end position="1618"/>
    </location>
</feature>
<feature type="region of interest" description="Disordered" evidence="1">
    <location>
        <begin position="1525"/>
        <end position="1570"/>
    </location>
</feature>
<dbReference type="Pfam" id="PF17780">
    <property type="entry name" value="OCRE"/>
    <property type="match status" value="1"/>
</dbReference>
<sequence>MEGEDTSTGSEETKQGADMPPLPSSSESDDDSSTEALEECPGATTPTLQASPDVDGGDTSSLVEEEPPPGQSDVNTSLNDDNMEDSSCGVIPSSTDATLSSSEVLTPLQNDLTRNSHLDMESESTMNTVDQESTSSPGEASIPPSISSQADDVSNISLTSSNISMESDDCAVTVKDHDVTVFPGVEAVFHDRLIDLDTLRQETGVVSVDDLQALDVTLEEWPMTLVSQLRLRDSIVNTLHGVVRELVECGQVLEQDLDYLKLKVLELQQETKRRAKAEQRRAKDEQSHKSQGRETESQTTEEDFTEAWNRWYYGRWGDYYSESDPTSSLYWPGHYTNQPTVAPSDCSDVTQGIVEREQSGVTSEVSEGINDDDSIKEDKEKDSNTDSDTKKPEKRKKLKAKRKKEKHKKSCKDRASVETDDKKTKDDKTTTKKEKKESRRRKRREDDRSDDSGMTDLPGSVLPLEEVTSTASPSEATVEVGVNKVGEGKQHGWDATQSIVAQVASAAAQVVVESGYVFQEESGLYYDYNTGYYYNAVTTSDKDRATSDKDRATSDKDRATSDKDRATSDKDRATSDKDRATSDKDRATSDKDRATSDKDRATSDKDRASSDKDRATSDKDRATSDKDRATSDKDRAMSDKDRATSDKDRATSDTDRATSDIDRATSDKDRATSDIDRATSDKDSATSDKDRATSDKDSATSDIDRATSDKDRATSDKDRATATSLENGLYYDTKSGTYFYYDHASQSYQFHSQVTTTATTNNNTKKKSRKRKTTIKENSQSSSKSEDTEDKEDGECSGSEGEEEEEEGESEEEGEGEAVEAAHHHQEEALPNASPPSLLFTCPNHLHLLTLTWHFHSNSSPQCLTTFSPLHVPKTPPSPYSHLTLPLQQLSPMPHHLLSSLRAQTTSIALLSPGTLHSNSSPQCLTTFSPLHVPKPPPSPYSHLALPLQQLSPMPHHLLSSSRAPNHLHLLTLTWHFTPTALPNASPPSSPLHVPKPPPSPYSHLALPLQQLSPMPHHLLSSSRAQTTSISLLSPALPLQQLSPMPHHLLSSSRAQTPPSPYSHLASSTPTALPNASPPSHPLHVPKPPPSPYSHLALPLQQLSPMPHHLLSSSRAQTTSIALLSPGTSTPTALPNASPPSLLFTCPNHLHLLLLPDTSTLTAFPNASPPSLLFTCPNHLHLLTLTWHFHSNSSPQCLTTFSPLHVPKPPPSPYSHLALPLQQLSPMPHTFSPLHVPKPPPSPYSHLALPLQQLSPCLTTSLHVPKPPPSPYLSPGTSPPTALPNASPPSLLFTCPNHLHLLTLTWHFHSNSSPQCLTTFSSRAKTTLLLLTLYSAPSICLTYSIYSVELTQAPSADALSLGDIPPSLRLMVVEGGEERVRVGELHVVTLDGGTVGREESNAVHLPDLNVSKVHAEIEYRSAGADDYHYYVRDLGSNNGTFVRGVRLSEARQPSHQVELGHGWEVQFGSIKVKCHLHPGALTCNECEPGLVMKTLPSLKSGKDSKFFKNAKYKEKARRKELKALQKKYKPTQQESQAATAAVAVGYTDRTRRRQTQKGSDNPYEEDRNPLKETNKGFALLQKMGWSEGQGLGKANTGIKAPVQPLSVVGQAGLGSSQACAPVPPDKRTERRRKLQQITQERFKEAKTPHEF</sequence>
<feature type="region of interest" description="Disordered" evidence="1">
    <location>
        <begin position="1613"/>
        <end position="1633"/>
    </location>
</feature>
<dbReference type="Pfam" id="PF01585">
    <property type="entry name" value="G-patch"/>
    <property type="match status" value="1"/>
</dbReference>
<dbReference type="Pfam" id="PF00498">
    <property type="entry name" value="FHA"/>
    <property type="match status" value="1"/>
</dbReference>
<evidence type="ECO:0000259" key="2">
    <source>
        <dbReference type="PROSITE" id="PS50006"/>
    </source>
</evidence>
<dbReference type="InterPro" id="IPR008984">
    <property type="entry name" value="SMAD_FHA_dom_sf"/>
</dbReference>
<evidence type="ECO:0000259" key="3">
    <source>
        <dbReference type="PROSITE" id="PS50174"/>
    </source>
</evidence>
<feature type="compositionally biased region" description="Basic and acidic residues" evidence="1">
    <location>
        <begin position="412"/>
        <end position="437"/>
    </location>
</feature>
<accession>A0A8J5D5X4</accession>
<dbReference type="GO" id="GO:0003676">
    <property type="term" value="F:nucleic acid binding"/>
    <property type="evidence" value="ECO:0007669"/>
    <property type="project" value="InterPro"/>
</dbReference>
<dbReference type="InterPro" id="IPR041591">
    <property type="entry name" value="OCRE"/>
</dbReference>
<dbReference type="Proteomes" id="UP000770661">
    <property type="component" value="Unassembled WGS sequence"/>
</dbReference>
<feature type="region of interest" description="Disordered" evidence="1">
    <location>
        <begin position="539"/>
        <end position="719"/>
    </location>
</feature>
<feature type="compositionally biased region" description="Basic residues" evidence="1">
    <location>
        <begin position="764"/>
        <end position="773"/>
    </location>
</feature>
<dbReference type="SUPFAM" id="SSF49879">
    <property type="entry name" value="SMAD/FHA domain"/>
    <property type="match status" value="1"/>
</dbReference>
<feature type="domain" description="FHA" evidence="2">
    <location>
        <begin position="1393"/>
        <end position="1447"/>
    </location>
</feature>
<dbReference type="SMART" id="SM00240">
    <property type="entry name" value="FHA"/>
    <property type="match status" value="1"/>
</dbReference>
<feature type="compositionally biased region" description="Acidic residues" evidence="1">
    <location>
        <begin position="27"/>
        <end position="38"/>
    </location>
</feature>
<dbReference type="SMART" id="SM00443">
    <property type="entry name" value="G_patch"/>
    <property type="match status" value="1"/>
</dbReference>
<feature type="compositionally biased region" description="Acidic residues" evidence="1">
    <location>
        <begin position="787"/>
        <end position="818"/>
    </location>
</feature>
<dbReference type="InterPro" id="IPR053027">
    <property type="entry name" value="AGGF1"/>
</dbReference>
<evidence type="ECO:0000313" key="4">
    <source>
        <dbReference type="EMBL" id="KAG0730577.1"/>
    </source>
</evidence>
<feature type="compositionally biased region" description="Pro residues" evidence="1">
    <location>
        <begin position="1076"/>
        <end position="1090"/>
    </location>
</feature>
<feature type="region of interest" description="Disordered" evidence="1">
    <location>
        <begin position="1048"/>
        <end position="1090"/>
    </location>
</feature>
<feature type="compositionally biased region" description="Polar residues" evidence="1">
    <location>
        <begin position="123"/>
        <end position="153"/>
    </location>
</feature>
<evidence type="ECO:0000313" key="5">
    <source>
        <dbReference type="Proteomes" id="UP000770661"/>
    </source>
</evidence>
<feature type="region of interest" description="Disordered" evidence="1">
    <location>
        <begin position="1"/>
        <end position="153"/>
    </location>
</feature>
<dbReference type="InterPro" id="IPR000253">
    <property type="entry name" value="FHA_dom"/>
</dbReference>
<gene>
    <name evidence="4" type="primary">Aggf1</name>
    <name evidence="4" type="ORF">GWK47_027946</name>
</gene>
<feature type="compositionally biased region" description="Pro residues" evidence="1">
    <location>
        <begin position="985"/>
        <end position="1001"/>
    </location>
</feature>
<dbReference type="EMBL" id="JACEEZ010000057">
    <property type="protein sequence ID" value="KAG0730577.1"/>
    <property type="molecule type" value="Genomic_DNA"/>
</dbReference>
<organism evidence="4 5">
    <name type="scientific">Chionoecetes opilio</name>
    <name type="common">Atlantic snow crab</name>
    <name type="synonym">Cancer opilio</name>
    <dbReference type="NCBI Taxonomy" id="41210"/>
    <lineage>
        <taxon>Eukaryota</taxon>
        <taxon>Metazoa</taxon>
        <taxon>Ecdysozoa</taxon>
        <taxon>Arthropoda</taxon>
        <taxon>Crustacea</taxon>
        <taxon>Multicrustacea</taxon>
        <taxon>Malacostraca</taxon>
        <taxon>Eumalacostraca</taxon>
        <taxon>Eucarida</taxon>
        <taxon>Decapoda</taxon>
        <taxon>Pleocyemata</taxon>
        <taxon>Brachyura</taxon>
        <taxon>Eubrachyura</taxon>
        <taxon>Majoidea</taxon>
        <taxon>Majidae</taxon>
        <taxon>Chionoecetes</taxon>
    </lineage>
</organism>
<feature type="compositionally biased region" description="Basic and acidic residues" evidence="1">
    <location>
        <begin position="376"/>
        <end position="391"/>
    </location>
</feature>
<dbReference type="OrthoDB" id="2538319at2759"/>
<feature type="compositionally biased region" description="Low complexity" evidence="1">
    <location>
        <begin position="1"/>
        <end position="10"/>
    </location>
</feature>
<feature type="region of interest" description="Disordered" evidence="1">
    <location>
        <begin position="984"/>
        <end position="1006"/>
    </location>
</feature>
<feature type="compositionally biased region" description="Polar residues" evidence="1">
    <location>
        <begin position="92"/>
        <end position="113"/>
    </location>
</feature>
<feature type="compositionally biased region" description="Polar residues" evidence="1">
    <location>
        <begin position="1065"/>
        <end position="1074"/>
    </location>
</feature>
<dbReference type="PANTHER" id="PTHR23106:SF24">
    <property type="entry name" value="ANGIOGENIC FACTOR WITH G PATCH AND FHA DOMAINS 1"/>
    <property type="match status" value="1"/>
</dbReference>
<name>A0A8J5D5X4_CHIOP</name>
<dbReference type="Gene3D" id="2.60.200.20">
    <property type="match status" value="1"/>
</dbReference>
<reference evidence="4" key="1">
    <citation type="submission" date="2020-07" db="EMBL/GenBank/DDBJ databases">
        <title>The High-quality genome of the commercially important snow crab, Chionoecetes opilio.</title>
        <authorList>
            <person name="Jeong J.-H."/>
            <person name="Ryu S."/>
        </authorList>
    </citation>
    <scope>NUCLEOTIDE SEQUENCE</scope>
    <source>
        <strain evidence="4">MADBK_172401_WGS</strain>
        <tissue evidence="4">Digestive gland</tissue>
    </source>
</reference>
<keyword evidence="5" id="KW-1185">Reference proteome</keyword>
<dbReference type="PROSITE" id="PS50174">
    <property type="entry name" value="G_PATCH"/>
    <property type="match status" value="1"/>
</dbReference>
<comment type="caution">
    <text evidence="4">The sequence shown here is derived from an EMBL/GenBank/DDBJ whole genome shotgun (WGS) entry which is preliminary data.</text>
</comment>
<dbReference type="PROSITE" id="PS50006">
    <property type="entry name" value="FHA_DOMAIN"/>
    <property type="match status" value="1"/>
</dbReference>
<feature type="compositionally biased region" description="Basic and acidic residues" evidence="1">
    <location>
        <begin position="540"/>
        <end position="719"/>
    </location>
</feature>
<dbReference type="InterPro" id="IPR000467">
    <property type="entry name" value="G_patch_dom"/>
</dbReference>
<feature type="compositionally biased region" description="Basic and acidic residues" evidence="1">
    <location>
        <begin position="275"/>
        <end position="296"/>
    </location>
</feature>